<dbReference type="GO" id="GO:0003677">
    <property type="term" value="F:DNA binding"/>
    <property type="evidence" value="ECO:0007669"/>
    <property type="project" value="InterPro"/>
</dbReference>
<dbReference type="GO" id="GO:0004386">
    <property type="term" value="F:helicase activity"/>
    <property type="evidence" value="ECO:0007669"/>
    <property type="project" value="UniProtKB-KW"/>
</dbReference>
<protein>
    <recommendedName>
        <fullName evidence="5">Helicase ATP-binding domain-containing protein</fullName>
    </recommendedName>
</protein>
<keyword evidence="3" id="KW-0347">Helicase</keyword>
<dbReference type="AlphaFoldDB" id="A0A6C0AID0"/>
<organism evidence="6">
    <name type="scientific">viral metagenome</name>
    <dbReference type="NCBI Taxonomy" id="1070528"/>
    <lineage>
        <taxon>unclassified sequences</taxon>
        <taxon>metagenomes</taxon>
        <taxon>organismal metagenomes</taxon>
    </lineage>
</organism>
<dbReference type="CDD" id="cd17926">
    <property type="entry name" value="DEXHc_RE"/>
    <property type="match status" value="1"/>
</dbReference>
<sequence length="447" mass="51469">MLTAQGYRIPKKDVPNLNHVKGVLNVKPYVPSVFVRPQFVTRYPVFTETPDYLYVPKHYGIAEFGPFRESKRDVPKTESNYWEFKGTIRETQKEVVNSYLCPEPRDGIISLQTGGGKTVCALYIAAQIQVPTIVLVHNTFLRDQWIDRIKSFLPKARIGSIQGDTVDVADRDIVVAMLQSVSLKYYDPSVFQGFGFVVVDECHHIASEAFSRSISKLTSKHMLGLSATPERKDKLMYVINWFLGPMLYRSNTADKVDSKVRVEVYDFDPRDEEYNTIIYNNQGVMFTSLMINKVVEFKPRNDLISGILSDLFEEEGRQMLVLTDRVDHTETLFQSLPLEIREHACILGRKVKATERTEFCESKRILIATYAMCKEGFDVSTLNTLVMATSRPDVDQIVGRIMRTEKTGRQVDPLIIDIVDPAFRRQFGERLRLYKERNYIVEKMRLE</sequence>
<evidence type="ECO:0000313" key="6">
    <source>
        <dbReference type="EMBL" id="QHS79529.1"/>
    </source>
</evidence>
<dbReference type="Gene3D" id="3.40.50.300">
    <property type="entry name" value="P-loop containing nucleotide triphosphate hydrolases"/>
    <property type="match status" value="2"/>
</dbReference>
<dbReference type="InterPro" id="IPR050615">
    <property type="entry name" value="ATP-dep_DNA_Helicase"/>
</dbReference>
<evidence type="ECO:0000259" key="5">
    <source>
        <dbReference type="PROSITE" id="PS51192"/>
    </source>
</evidence>
<dbReference type="InterPro" id="IPR014001">
    <property type="entry name" value="Helicase_ATP-bd"/>
</dbReference>
<evidence type="ECO:0000256" key="2">
    <source>
        <dbReference type="ARBA" id="ARBA00022801"/>
    </source>
</evidence>
<feature type="domain" description="Helicase ATP-binding" evidence="5">
    <location>
        <begin position="98"/>
        <end position="247"/>
    </location>
</feature>
<reference evidence="6" key="1">
    <citation type="journal article" date="2020" name="Nature">
        <title>Giant virus diversity and host interactions through global metagenomics.</title>
        <authorList>
            <person name="Schulz F."/>
            <person name="Roux S."/>
            <person name="Paez-Espino D."/>
            <person name="Jungbluth S."/>
            <person name="Walsh D.A."/>
            <person name="Denef V.J."/>
            <person name="McMahon K.D."/>
            <person name="Konstantinidis K.T."/>
            <person name="Eloe-Fadrosh E.A."/>
            <person name="Kyrpides N.C."/>
            <person name="Woyke T."/>
        </authorList>
    </citation>
    <scope>NUCLEOTIDE SEQUENCE</scope>
    <source>
        <strain evidence="6">GVMAG-S-1035237-23</strain>
    </source>
</reference>
<dbReference type="GO" id="GO:0005524">
    <property type="term" value="F:ATP binding"/>
    <property type="evidence" value="ECO:0007669"/>
    <property type="project" value="UniProtKB-KW"/>
</dbReference>
<dbReference type="EMBL" id="MN740646">
    <property type="protein sequence ID" value="QHS79529.1"/>
    <property type="molecule type" value="Genomic_DNA"/>
</dbReference>
<evidence type="ECO:0000256" key="1">
    <source>
        <dbReference type="ARBA" id="ARBA00022741"/>
    </source>
</evidence>
<accession>A0A6C0AID0</accession>
<proteinExistence type="predicted"/>
<dbReference type="GO" id="GO:0016787">
    <property type="term" value="F:hydrolase activity"/>
    <property type="evidence" value="ECO:0007669"/>
    <property type="project" value="UniProtKB-KW"/>
</dbReference>
<dbReference type="PANTHER" id="PTHR11274">
    <property type="entry name" value="RAD25/XP-B DNA REPAIR HELICASE"/>
    <property type="match status" value="1"/>
</dbReference>
<evidence type="ECO:0000256" key="4">
    <source>
        <dbReference type="ARBA" id="ARBA00022840"/>
    </source>
</evidence>
<keyword evidence="1" id="KW-0547">Nucleotide-binding</keyword>
<keyword evidence="2" id="KW-0378">Hydrolase</keyword>
<dbReference type="InterPro" id="IPR027417">
    <property type="entry name" value="P-loop_NTPase"/>
</dbReference>
<name>A0A6C0AID0_9ZZZZ</name>
<dbReference type="PANTHER" id="PTHR11274:SF0">
    <property type="entry name" value="GENERAL TRANSCRIPTION AND DNA REPAIR FACTOR IIH HELICASE SUBUNIT XPB"/>
    <property type="match status" value="1"/>
</dbReference>
<dbReference type="Pfam" id="PF04851">
    <property type="entry name" value="ResIII"/>
    <property type="match status" value="1"/>
</dbReference>
<keyword evidence="4" id="KW-0067">ATP-binding</keyword>
<dbReference type="PROSITE" id="PS51192">
    <property type="entry name" value="HELICASE_ATP_BIND_1"/>
    <property type="match status" value="1"/>
</dbReference>
<evidence type="ECO:0000256" key="3">
    <source>
        <dbReference type="ARBA" id="ARBA00022806"/>
    </source>
</evidence>
<dbReference type="InterPro" id="IPR006935">
    <property type="entry name" value="Helicase/UvrB_N"/>
</dbReference>
<dbReference type="SUPFAM" id="SSF52540">
    <property type="entry name" value="P-loop containing nucleoside triphosphate hydrolases"/>
    <property type="match status" value="2"/>
</dbReference>
<dbReference type="CDD" id="cd18785">
    <property type="entry name" value="SF2_C"/>
    <property type="match status" value="1"/>
</dbReference>
<dbReference type="SMART" id="SM00487">
    <property type="entry name" value="DEXDc"/>
    <property type="match status" value="1"/>
</dbReference>